<reference evidence="2 3" key="1">
    <citation type="submission" date="2020-03" db="EMBL/GenBank/DDBJ databases">
        <title>Draft Genome Sequence of Cudoniella acicularis.</title>
        <authorList>
            <person name="Buettner E."/>
            <person name="Kellner H."/>
        </authorList>
    </citation>
    <scope>NUCLEOTIDE SEQUENCE [LARGE SCALE GENOMIC DNA]</scope>
    <source>
        <strain evidence="2 3">DSM 108380</strain>
    </source>
</reference>
<dbReference type="AlphaFoldDB" id="A0A8H4RVI9"/>
<keyword evidence="3" id="KW-1185">Reference proteome</keyword>
<gene>
    <name evidence="2" type="ORF">G7Y89_g1304</name>
</gene>
<feature type="region of interest" description="Disordered" evidence="1">
    <location>
        <begin position="172"/>
        <end position="194"/>
    </location>
</feature>
<name>A0A8H4RVI9_9HELO</name>
<accession>A0A8H4RVI9</accession>
<proteinExistence type="predicted"/>
<protein>
    <submittedName>
        <fullName evidence="2">Uncharacterized protein</fullName>
    </submittedName>
</protein>
<organism evidence="2 3">
    <name type="scientific">Cudoniella acicularis</name>
    <dbReference type="NCBI Taxonomy" id="354080"/>
    <lineage>
        <taxon>Eukaryota</taxon>
        <taxon>Fungi</taxon>
        <taxon>Dikarya</taxon>
        <taxon>Ascomycota</taxon>
        <taxon>Pezizomycotina</taxon>
        <taxon>Leotiomycetes</taxon>
        <taxon>Helotiales</taxon>
        <taxon>Tricladiaceae</taxon>
        <taxon>Cudoniella</taxon>
    </lineage>
</organism>
<dbReference type="Proteomes" id="UP000566819">
    <property type="component" value="Unassembled WGS sequence"/>
</dbReference>
<evidence type="ECO:0000256" key="1">
    <source>
        <dbReference type="SAM" id="MobiDB-lite"/>
    </source>
</evidence>
<evidence type="ECO:0000313" key="2">
    <source>
        <dbReference type="EMBL" id="KAF4636769.1"/>
    </source>
</evidence>
<feature type="compositionally biased region" description="Basic residues" evidence="1">
    <location>
        <begin position="184"/>
        <end position="194"/>
    </location>
</feature>
<dbReference type="EMBL" id="JAAMPI010000050">
    <property type="protein sequence ID" value="KAF4636769.1"/>
    <property type="molecule type" value="Genomic_DNA"/>
</dbReference>
<comment type="caution">
    <text evidence="2">The sequence shown here is derived from an EMBL/GenBank/DDBJ whole genome shotgun (WGS) entry which is preliminary data.</text>
</comment>
<evidence type="ECO:0000313" key="3">
    <source>
        <dbReference type="Proteomes" id="UP000566819"/>
    </source>
</evidence>
<sequence>MRPSNADVSDLCRTSCLVAPSDQCEEVESLSSVPVRDLPPSPFLGTAPDRSKLLLPVRIRRPPSPPADRAAIRATGDGKGQRLFAWMGRGGGGIARLHRDVSSSQRKLGRLQTSWPISDGILPPRKSAAEGSKANIVIGRRHRSESGDAERRILNATLESAGNRPPFLAWIGGSHGGGSGTRTSGRRRCFARAM</sequence>